<feature type="domain" description="HTH myb-type" evidence="5">
    <location>
        <begin position="115"/>
        <end position="161"/>
    </location>
</feature>
<dbReference type="EMBL" id="HBEK01012835">
    <property type="protein sequence ID" value="CAD8397048.1"/>
    <property type="molecule type" value="Transcribed_RNA"/>
</dbReference>
<dbReference type="Gene3D" id="1.10.10.60">
    <property type="entry name" value="Homeodomain-like"/>
    <property type="match status" value="2"/>
</dbReference>
<evidence type="ECO:0000313" key="6">
    <source>
        <dbReference type="EMBL" id="CAD8397048.1"/>
    </source>
</evidence>
<dbReference type="SUPFAM" id="SSF46689">
    <property type="entry name" value="Homeodomain-like"/>
    <property type="match status" value="1"/>
</dbReference>
<proteinExistence type="predicted"/>
<evidence type="ECO:0000259" key="4">
    <source>
        <dbReference type="PROSITE" id="PS50090"/>
    </source>
</evidence>
<dbReference type="InterPro" id="IPR017930">
    <property type="entry name" value="Myb_dom"/>
</dbReference>
<dbReference type="CDD" id="cd00167">
    <property type="entry name" value="SANT"/>
    <property type="match status" value="2"/>
</dbReference>
<dbReference type="InterPro" id="IPR009057">
    <property type="entry name" value="Homeodomain-like_sf"/>
</dbReference>
<evidence type="ECO:0000256" key="3">
    <source>
        <dbReference type="SAM" id="MobiDB-lite"/>
    </source>
</evidence>
<dbReference type="GO" id="GO:0000981">
    <property type="term" value="F:DNA-binding transcription factor activity, RNA polymerase II-specific"/>
    <property type="evidence" value="ECO:0007669"/>
    <property type="project" value="TreeGrafter"/>
</dbReference>
<gene>
    <name evidence="6" type="ORF">RMAR0315_LOCUS7036</name>
</gene>
<protein>
    <submittedName>
        <fullName evidence="6">Uncharacterized protein</fullName>
    </submittedName>
</protein>
<evidence type="ECO:0000259" key="5">
    <source>
        <dbReference type="PROSITE" id="PS51294"/>
    </source>
</evidence>
<dbReference type="FunFam" id="1.10.10.60:FF:000010">
    <property type="entry name" value="Transcriptional activator Myb isoform A"/>
    <property type="match status" value="1"/>
</dbReference>
<feature type="domain" description="Myb-like" evidence="4">
    <location>
        <begin position="107"/>
        <end position="157"/>
    </location>
</feature>
<name>A0A7S0BKU3_9RHOD</name>
<feature type="domain" description="HTH myb-type" evidence="5">
    <location>
        <begin position="60"/>
        <end position="110"/>
    </location>
</feature>
<accession>A0A7S0BKU3</accession>
<dbReference type="InterPro" id="IPR001005">
    <property type="entry name" value="SANT/Myb"/>
</dbReference>
<dbReference type="InterPro" id="IPR050560">
    <property type="entry name" value="MYB_TF"/>
</dbReference>
<dbReference type="GO" id="GO:0000978">
    <property type="term" value="F:RNA polymerase II cis-regulatory region sequence-specific DNA binding"/>
    <property type="evidence" value="ECO:0007669"/>
    <property type="project" value="TreeGrafter"/>
</dbReference>
<feature type="domain" description="Myb-like" evidence="4">
    <location>
        <begin position="60"/>
        <end position="106"/>
    </location>
</feature>
<dbReference type="GO" id="GO:0005634">
    <property type="term" value="C:nucleus"/>
    <property type="evidence" value="ECO:0007669"/>
    <property type="project" value="TreeGrafter"/>
</dbReference>
<dbReference type="SMART" id="SM00717">
    <property type="entry name" value="SANT"/>
    <property type="match status" value="2"/>
</dbReference>
<evidence type="ECO:0000256" key="2">
    <source>
        <dbReference type="ARBA" id="ARBA00023125"/>
    </source>
</evidence>
<evidence type="ECO:0000256" key="1">
    <source>
        <dbReference type="ARBA" id="ARBA00022737"/>
    </source>
</evidence>
<organism evidence="6">
    <name type="scientific">Rhodosorus marinus</name>
    <dbReference type="NCBI Taxonomy" id="101924"/>
    <lineage>
        <taxon>Eukaryota</taxon>
        <taxon>Rhodophyta</taxon>
        <taxon>Stylonematophyceae</taxon>
        <taxon>Stylonematales</taxon>
        <taxon>Stylonemataceae</taxon>
        <taxon>Rhodosorus</taxon>
    </lineage>
</organism>
<dbReference type="Pfam" id="PF13921">
    <property type="entry name" value="Myb_DNA-bind_6"/>
    <property type="match status" value="1"/>
</dbReference>
<keyword evidence="2" id="KW-0238">DNA-binding</keyword>
<sequence length="176" mass="20452">MLAMFDASPMSSERDGCKRIPASALLSDAGEEFGGDSPVHEEEMDSSLPREDSSLSQGTRLRWTPAEDRLLRQLVNEHGAKNWSKLAKHFPRRHSRQVRLRWKNHLSPDIDDREWTVTEDKIITDTQKRFGNRWSLIARRLPGRSDNATKNRFNRLIRMREARRRRGGESSNLESE</sequence>
<keyword evidence="1" id="KW-0677">Repeat</keyword>
<dbReference type="AlphaFoldDB" id="A0A7S0BKU3"/>
<dbReference type="PANTHER" id="PTHR45614">
    <property type="entry name" value="MYB PROTEIN-RELATED"/>
    <property type="match status" value="1"/>
</dbReference>
<dbReference type="PROSITE" id="PS50090">
    <property type="entry name" value="MYB_LIKE"/>
    <property type="match status" value="2"/>
</dbReference>
<reference evidence="6" key="1">
    <citation type="submission" date="2021-01" db="EMBL/GenBank/DDBJ databases">
        <authorList>
            <person name="Corre E."/>
            <person name="Pelletier E."/>
            <person name="Niang G."/>
            <person name="Scheremetjew M."/>
            <person name="Finn R."/>
            <person name="Kale V."/>
            <person name="Holt S."/>
            <person name="Cochrane G."/>
            <person name="Meng A."/>
            <person name="Brown T."/>
            <person name="Cohen L."/>
        </authorList>
    </citation>
    <scope>NUCLEOTIDE SEQUENCE</scope>
    <source>
        <strain evidence="6">UTEX LB 2760</strain>
    </source>
</reference>
<feature type="region of interest" description="Disordered" evidence="3">
    <location>
        <begin position="1"/>
        <end position="57"/>
    </location>
</feature>
<dbReference type="PROSITE" id="PS51294">
    <property type="entry name" value="HTH_MYB"/>
    <property type="match status" value="2"/>
</dbReference>